<evidence type="ECO:0000313" key="1">
    <source>
        <dbReference type="EMBL" id="QND61992.1"/>
    </source>
</evidence>
<accession>A0A7G6T5G0</accession>
<proteinExistence type="predicted"/>
<keyword evidence="1" id="KW-0614">Plasmid</keyword>
<dbReference type="InterPro" id="IPR009727">
    <property type="entry name" value="NifT"/>
</dbReference>
<dbReference type="Pfam" id="PF06988">
    <property type="entry name" value="NifT"/>
    <property type="match status" value="1"/>
</dbReference>
<dbReference type="NCBIfam" id="TIGR02934">
    <property type="entry name" value="nifT_nitrog"/>
    <property type="match status" value="1"/>
</dbReference>
<protein>
    <submittedName>
        <fullName evidence="1">Putative nitrogen fixation protein NifT</fullName>
    </submittedName>
</protein>
<evidence type="ECO:0000313" key="2">
    <source>
        <dbReference type="Proteomes" id="UP000515465"/>
    </source>
</evidence>
<dbReference type="Gene3D" id="2.40.50.240">
    <property type="entry name" value="NifT/FixU-like"/>
    <property type="match status" value="1"/>
</dbReference>
<dbReference type="GO" id="GO:0009399">
    <property type="term" value="P:nitrogen fixation"/>
    <property type="evidence" value="ECO:0007669"/>
    <property type="project" value="InterPro"/>
</dbReference>
<name>A0A7G6T5G0_9HYPH</name>
<sequence>MKVMIRRTGAGLSAYLPKKDCEEAIIKLENEHLWGGAITLRNGWQFVLPDLPPDTRLPITVEARKISDED</sequence>
<dbReference type="Proteomes" id="UP000515465">
    <property type="component" value="Plasmid p_1"/>
</dbReference>
<organism evidence="1 2">
    <name type="scientific">Mesorhizobium huakuii</name>
    <dbReference type="NCBI Taxonomy" id="28104"/>
    <lineage>
        <taxon>Bacteria</taxon>
        <taxon>Pseudomonadati</taxon>
        <taxon>Pseudomonadota</taxon>
        <taxon>Alphaproteobacteria</taxon>
        <taxon>Hyphomicrobiales</taxon>
        <taxon>Phyllobacteriaceae</taxon>
        <taxon>Mesorhizobium</taxon>
    </lineage>
</organism>
<dbReference type="InterPro" id="IPR024044">
    <property type="entry name" value="NifT/FixU_barrel-like_dom_sf"/>
</dbReference>
<dbReference type="EMBL" id="CP050299">
    <property type="protein sequence ID" value="QND61992.1"/>
    <property type="molecule type" value="Genomic_DNA"/>
</dbReference>
<dbReference type="AlphaFoldDB" id="A0A7G6T5G0"/>
<dbReference type="RefSeq" id="WP_183455292.1">
    <property type="nucleotide sequence ID" value="NZ_CP050299.1"/>
</dbReference>
<gene>
    <name evidence="1" type="primary">nifT</name>
    <name evidence="1" type="ORF">HB778_38295</name>
</gene>
<reference evidence="2" key="1">
    <citation type="journal article" date="2020" name="Mol. Plant Microbe">
        <title>Rhizobial microsymbionts of the narrowly endemic Oxytropis species growing in Kamchatka are characterized by significant genetic diversity and possess a set of genes that are associated with T3SS and T6SS secretion systems and can affect the development of symbiosis.</title>
        <authorList>
            <person name="Safronova V."/>
            <person name="Guro P."/>
            <person name="Sazanova A."/>
            <person name="Kuznetsova I."/>
            <person name="Belimov A."/>
            <person name="Yakubov V."/>
            <person name="Chirak E."/>
            <person name="Afonin A."/>
            <person name="Gogolev Y."/>
            <person name="Andronov E."/>
            <person name="Tikhonovich I."/>
        </authorList>
    </citation>
    <scope>NUCLEOTIDE SEQUENCE [LARGE SCALE GENOMIC DNA]</scope>
    <source>
        <strain evidence="2">583</strain>
        <plasmid evidence="2">p_1</plasmid>
    </source>
</reference>
<dbReference type="SUPFAM" id="SSF159203">
    <property type="entry name" value="NifT/FixU-like"/>
    <property type="match status" value="1"/>
</dbReference>
<geneLocation type="plasmid" evidence="1 2">
    <name>p_1</name>
</geneLocation>